<keyword evidence="3" id="KW-0028">Amino-acid biosynthesis</keyword>
<accession>A0A7V5H347</accession>
<comment type="pathway">
    <text evidence="6">Amino-acid biosynthesis.</text>
</comment>
<evidence type="ECO:0000256" key="7">
    <source>
        <dbReference type="RuleBase" id="RU003560"/>
    </source>
</evidence>
<dbReference type="NCBIfam" id="TIGR00707">
    <property type="entry name" value="argD"/>
    <property type="match status" value="1"/>
</dbReference>
<dbReference type="AlphaFoldDB" id="A0A7V5H347"/>
<dbReference type="Proteomes" id="UP000886111">
    <property type="component" value="Unassembled WGS sequence"/>
</dbReference>
<dbReference type="InterPro" id="IPR015424">
    <property type="entry name" value="PyrdxlP-dep_Trfase"/>
</dbReference>
<keyword evidence="4" id="KW-0808">Transferase</keyword>
<dbReference type="SUPFAM" id="SSF53383">
    <property type="entry name" value="PLP-dependent transferases"/>
    <property type="match status" value="1"/>
</dbReference>
<dbReference type="InterPro" id="IPR004636">
    <property type="entry name" value="AcOrn/SuccOrn_fam"/>
</dbReference>
<dbReference type="PANTHER" id="PTHR11986">
    <property type="entry name" value="AMINOTRANSFERASE CLASS III"/>
    <property type="match status" value="1"/>
</dbReference>
<gene>
    <name evidence="8" type="ORF">ENL21_02705</name>
</gene>
<dbReference type="GO" id="GO:0006526">
    <property type="term" value="P:L-arginine biosynthetic process"/>
    <property type="evidence" value="ECO:0007669"/>
    <property type="project" value="UniProtKB-ARBA"/>
</dbReference>
<dbReference type="GO" id="GO:0008483">
    <property type="term" value="F:transaminase activity"/>
    <property type="evidence" value="ECO:0007669"/>
    <property type="project" value="UniProtKB-KW"/>
</dbReference>
<dbReference type="Gene3D" id="3.90.1150.10">
    <property type="entry name" value="Aspartate Aminotransferase, domain 1"/>
    <property type="match status" value="1"/>
</dbReference>
<dbReference type="CDD" id="cd00610">
    <property type="entry name" value="OAT_like"/>
    <property type="match status" value="1"/>
</dbReference>
<evidence type="ECO:0000256" key="5">
    <source>
        <dbReference type="ARBA" id="ARBA00022898"/>
    </source>
</evidence>
<dbReference type="InterPro" id="IPR050103">
    <property type="entry name" value="Class-III_PLP-dep_AT"/>
</dbReference>
<evidence type="ECO:0000256" key="1">
    <source>
        <dbReference type="ARBA" id="ARBA00001933"/>
    </source>
</evidence>
<dbReference type="InterPro" id="IPR015421">
    <property type="entry name" value="PyrdxlP-dep_Trfase_major"/>
</dbReference>
<dbReference type="InterPro" id="IPR015422">
    <property type="entry name" value="PyrdxlP-dep_Trfase_small"/>
</dbReference>
<dbReference type="EMBL" id="DRTD01000195">
    <property type="protein sequence ID" value="HHE54665.1"/>
    <property type="molecule type" value="Genomic_DNA"/>
</dbReference>
<evidence type="ECO:0000313" key="8">
    <source>
        <dbReference type="EMBL" id="HHE54665.1"/>
    </source>
</evidence>
<evidence type="ECO:0000256" key="4">
    <source>
        <dbReference type="ARBA" id="ARBA00022679"/>
    </source>
</evidence>
<organism evidence="8">
    <name type="scientific">Caldithrix abyssi</name>
    <dbReference type="NCBI Taxonomy" id="187145"/>
    <lineage>
        <taxon>Bacteria</taxon>
        <taxon>Pseudomonadati</taxon>
        <taxon>Calditrichota</taxon>
        <taxon>Calditrichia</taxon>
        <taxon>Calditrichales</taxon>
        <taxon>Calditrichaceae</taxon>
        <taxon>Caldithrix</taxon>
    </lineage>
</organism>
<reference evidence="8" key="1">
    <citation type="journal article" date="2020" name="mSystems">
        <title>Genome- and Community-Level Interaction Insights into Carbon Utilization and Element Cycling Functions of Hydrothermarchaeota in Hydrothermal Sediment.</title>
        <authorList>
            <person name="Zhou Z."/>
            <person name="Liu Y."/>
            <person name="Xu W."/>
            <person name="Pan J."/>
            <person name="Luo Z.H."/>
            <person name="Li M."/>
        </authorList>
    </citation>
    <scope>NUCLEOTIDE SEQUENCE [LARGE SCALE GENOMIC DNA]</scope>
    <source>
        <strain evidence="8">HyVt-76</strain>
    </source>
</reference>
<comment type="cofactor">
    <cofactor evidence="1">
        <name>pyridoxal 5'-phosphate</name>
        <dbReference type="ChEBI" id="CHEBI:597326"/>
    </cofactor>
</comment>
<dbReference type="Pfam" id="PF00202">
    <property type="entry name" value="Aminotran_3"/>
    <property type="match status" value="1"/>
</dbReference>
<dbReference type="FunFam" id="3.40.640.10:FF:000004">
    <property type="entry name" value="Acetylornithine aminotransferase"/>
    <property type="match status" value="1"/>
</dbReference>
<comment type="caution">
    <text evidence="8">The sequence shown here is derived from an EMBL/GenBank/DDBJ whole genome shotgun (WGS) entry which is preliminary data.</text>
</comment>
<protein>
    <submittedName>
        <fullName evidence="8">Acetylornithine/succinylornithine family transaminase</fullName>
    </submittedName>
</protein>
<dbReference type="Gene3D" id="3.40.640.10">
    <property type="entry name" value="Type I PLP-dependent aspartate aminotransferase-like (Major domain)"/>
    <property type="match status" value="1"/>
</dbReference>
<sequence>MTPFAEYEDRFGLPLFAKRGLTLIRGSNALLWDDQGRQYIDCTGGHGVVNIGHANEQVAEAIAQQAKKLITCTCSFYNGQRALLLKKLIEITPDSLQKAFLCNSGTEAVEAALKFARLNTGKSEFICARRGFHGRTMGALSATFNPQYKRDFEPLVPGFHFVPYNDFEALKQAVTEKTAAVLLEVVQGEGGIHIGQRDYFEKVQTFCREQDILLIIDEVQTGFGRTGKMFASQHYDLQPDIMCVAKGMAGGVPMGATLCSEKITAGSGKHGSTFGGNPLACAASLATIKFIEENRLPEKAREKGQYFKEKFKANELPLVKELRQIGLMIGIELKSKAQPFIQALQERGVLVIPAGPMVLRLLPPLTIEYELLDEVIEILHTVLNNEQRITNSE</sequence>
<keyword evidence="2" id="KW-0032">Aminotransferase</keyword>
<dbReference type="PANTHER" id="PTHR11986:SF79">
    <property type="entry name" value="ACETYLORNITHINE AMINOTRANSFERASE, MITOCHONDRIAL"/>
    <property type="match status" value="1"/>
</dbReference>
<evidence type="ECO:0000256" key="3">
    <source>
        <dbReference type="ARBA" id="ARBA00022605"/>
    </source>
</evidence>
<evidence type="ECO:0000256" key="2">
    <source>
        <dbReference type="ARBA" id="ARBA00022576"/>
    </source>
</evidence>
<dbReference type="InterPro" id="IPR049704">
    <property type="entry name" value="Aminotrans_3_PPA_site"/>
</dbReference>
<comment type="similarity">
    <text evidence="7">Belongs to the class-III pyridoxal-phosphate-dependent aminotransferase family.</text>
</comment>
<evidence type="ECO:0000256" key="6">
    <source>
        <dbReference type="ARBA" id="ARBA00029440"/>
    </source>
</evidence>
<dbReference type="InterPro" id="IPR005814">
    <property type="entry name" value="Aminotrans_3"/>
</dbReference>
<proteinExistence type="inferred from homology"/>
<dbReference type="GO" id="GO:0042802">
    <property type="term" value="F:identical protein binding"/>
    <property type="evidence" value="ECO:0007669"/>
    <property type="project" value="TreeGrafter"/>
</dbReference>
<dbReference type="PIRSF" id="PIRSF000521">
    <property type="entry name" value="Transaminase_4ab_Lys_Orn"/>
    <property type="match status" value="1"/>
</dbReference>
<dbReference type="GO" id="GO:0030170">
    <property type="term" value="F:pyridoxal phosphate binding"/>
    <property type="evidence" value="ECO:0007669"/>
    <property type="project" value="InterPro"/>
</dbReference>
<dbReference type="PROSITE" id="PS00600">
    <property type="entry name" value="AA_TRANSFER_CLASS_3"/>
    <property type="match status" value="1"/>
</dbReference>
<keyword evidence="5 7" id="KW-0663">Pyridoxal phosphate</keyword>
<name>A0A7V5H347_CALAY</name>